<dbReference type="PANTHER" id="PTHR47947:SF26">
    <property type="entry name" value="CYTOCHROME P450"/>
    <property type="match status" value="1"/>
</dbReference>
<proteinExistence type="inferred from homology"/>
<keyword evidence="7 11" id="KW-0560">Oxidoreductase</keyword>
<comment type="caution">
    <text evidence="13">The sequence shown here is derived from an EMBL/GenBank/DDBJ whole genome shotgun (WGS) entry which is preliminary data.</text>
</comment>
<evidence type="ECO:0000256" key="4">
    <source>
        <dbReference type="ARBA" id="ARBA00022692"/>
    </source>
</evidence>
<protein>
    <recommendedName>
        <fullName evidence="15">Cytochrome P450</fullName>
    </recommendedName>
</protein>
<dbReference type="PRINTS" id="PR00463">
    <property type="entry name" value="EP450I"/>
</dbReference>
<dbReference type="GO" id="GO:0016020">
    <property type="term" value="C:membrane"/>
    <property type="evidence" value="ECO:0007669"/>
    <property type="project" value="UniProtKB-SubCell"/>
</dbReference>
<dbReference type="FunFam" id="1.10.630.10:FF:000026">
    <property type="entry name" value="Cytochrome P450 82C4"/>
    <property type="match status" value="1"/>
</dbReference>
<dbReference type="InterPro" id="IPR036396">
    <property type="entry name" value="Cyt_P450_sf"/>
</dbReference>
<keyword evidence="3 10" id="KW-0349">Heme</keyword>
<comment type="cofactor">
    <cofactor evidence="1 10">
        <name>heme</name>
        <dbReference type="ChEBI" id="CHEBI:30413"/>
    </cofactor>
</comment>
<dbReference type="OMA" id="STARIEM"/>
<gene>
    <name evidence="13" type="ORF">HHK36_008459</name>
</gene>
<evidence type="ECO:0000256" key="6">
    <source>
        <dbReference type="ARBA" id="ARBA00022989"/>
    </source>
</evidence>
<dbReference type="Gene3D" id="1.10.630.10">
    <property type="entry name" value="Cytochrome P450"/>
    <property type="match status" value="2"/>
</dbReference>
<evidence type="ECO:0000256" key="3">
    <source>
        <dbReference type="ARBA" id="ARBA00022617"/>
    </source>
</evidence>
<evidence type="ECO:0000256" key="5">
    <source>
        <dbReference type="ARBA" id="ARBA00022723"/>
    </source>
</evidence>
<dbReference type="EMBL" id="JABCRI010000005">
    <property type="protein sequence ID" value="KAF8406372.1"/>
    <property type="molecule type" value="Genomic_DNA"/>
</dbReference>
<feature type="binding site" description="axial binding residue" evidence="10">
    <location>
        <position position="408"/>
    </location>
    <ligand>
        <name>heme</name>
        <dbReference type="ChEBI" id="CHEBI:30413"/>
    </ligand>
    <ligandPart>
        <name>Fe</name>
        <dbReference type="ChEBI" id="CHEBI:18248"/>
    </ligandPart>
</feature>
<name>A0A834ZQ75_TETSI</name>
<evidence type="ECO:0000256" key="12">
    <source>
        <dbReference type="SAM" id="Phobius"/>
    </source>
</evidence>
<dbReference type="AlphaFoldDB" id="A0A834ZQ75"/>
<keyword evidence="11" id="KW-0503">Monooxygenase</keyword>
<evidence type="ECO:0008006" key="15">
    <source>
        <dbReference type="Google" id="ProtNLM"/>
    </source>
</evidence>
<evidence type="ECO:0000313" key="14">
    <source>
        <dbReference type="Proteomes" id="UP000655225"/>
    </source>
</evidence>
<dbReference type="SUPFAM" id="SSF48264">
    <property type="entry name" value="Cytochrome P450"/>
    <property type="match status" value="1"/>
</dbReference>
<evidence type="ECO:0000256" key="1">
    <source>
        <dbReference type="ARBA" id="ARBA00001971"/>
    </source>
</evidence>
<keyword evidence="9 12" id="KW-0472">Membrane</keyword>
<organism evidence="13 14">
    <name type="scientific">Tetracentron sinense</name>
    <name type="common">Spur-leaf</name>
    <dbReference type="NCBI Taxonomy" id="13715"/>
    <lineage>
        <taxon>Eukaryota</taxon>
        <taxon>Viridiplantae</taxon>
        <taxon>Streptophyta</taxon>
        <taxon>Embryophyta</taxon>
        <taxon>Tracheophyta</taxon>
        <taxon>Spermatophyta</taxon>
        <taxon>Magnoliopsida</taxon>
        <taxon>Trochodendrales</taxon>
        <taxon>Trochodendraceae</taxon>
        <taxon>Tetracentron</taxon>
    </lineage>
</organism>
<dbReference type="GO" id="GO:0016705">
    <property type="term" value="F:oxidoreductase activity, acting on paired donors, with incorporation or reduction of molecular oxygen"/>
    <property type="evidence" value="ECO:0007669"/>
    <property type="project" value="InterPro"/>
</dbReference>
<reference evidence="13 14" key="1">
    <citation type="submission" date="2020-04" db="EMBL/GenBank/DDBJ databases">
        <title>Plant Genome Project.</title>
        <authorList>
            <person name="Zhang R.-G."/>
        </authorList>
    </citation>
    <scope>NUCLEOTIDE SEQUENCE [LARGE SCALE GENOMIC DNA]</scope>
    <source>
        <strain evidence="13">YNK0</strain>
        <tissue evidence="13">Leaf</tissue>
    </source>
</reference>
<feature type="transmembrane region" description="Helical" evidence="12">
    <location>
        <begin position="6"/>
        <end position="29"/>
    </location>
</feature>
<dbReference type="OrthoDB" id="2789670at2759"/>
<keyword evidence="8 10" id="KW-0408">Iron</keyword>
<evidence type="ECO:0000256" key="2">
    <source>
        <dbReference type="ARBA" id="ARBA00004370"/>
    </source>
</evidence>
<dbReference type="GO" id="GO:0005506">
    <property type="term" value="F:iron ion binding"/>
    <property type="evidence" value="ECO:0007669"/>
    <property type="project" value="InterPro"/>
</dbReference>
<accession>A0A834ZQ75</accession>
<dbReference type="InterPro" id="IPR001128">
    <property type="entry name" value="Cyt_P450"/>
</dbReference>
<keyword evidence="5 10" id="KW-0479">Metal-binding</keyword>
<comment type="subcellular location">
    <subcellularLocation>
        <location evidence="2">Membrane</location>
    </subcellularLocation>
</comment>
<evidence type="ECO:0000256" key="8">
    <source>
        <dbReference type="ARBA" id="ARBA00023004"/>
    </source>
</evidence>
<dbReference type="InterPro" id="IPR017972">
    <property type="entry name" value="Cyt_P450_CS"/>
</dbReference>
<feature type="transmembrane region" description="Helical" evidence="12">
    <location>
        <begin position="233"/>
        <end position="252"/>
    </location>
</feature>
<keyword evidence="14" id="KW-1185">Reference proteome</keyword>
<dbReference type="Pfam" id="PF00067">
    <property type="entry name" value="p450"/>
    <property type="match status" value="2"/>
</dbReference>
<keyword evidence="4 12" id="KW-0812">Transmembrane</keyword>
<sequence length="470" mass="53150">MTTFFQFLSTSSVALFLVVISVLYCLYVLSRPTTTNTKRTTAPEPAGSWPVIGHLHLLGGRELPHVTLGNMADKYGPAFTIRLGVHRALVVSSPEIAKECFTTKDLYFASRPKAVATKHMGYNYAMFGFAPYGPYWREVRKIATLELLSNHRLEMLKHIRASEVSTSIKDLYELWVNKNSHNGCPVLVEMKQWFADLTLNISVRMITGKRYFGAIAASEEKEARRFQEAIKDFIHLMGLFVVSDAVPFLGWLDFGGYERAMKKAAKELDRLLQEWLEEHKRKKFSGDAQADQDFMDVMLSILEDANFSDYNTDTVIKSTSLETVNLKKRVIWLAVSPRVATEDCTVAGYHVSGGTRLVVNLWKMQRDPSVWSDPSEFRPERFLSSHKDIDVRGHHFELIPFGSGRRVCPGISFALHVVHLTLARLLHCFEPETRSGAPVDMTESPGLTNPKATPLEVLLTPRLLSKLYGY</sequence>
<dbReference type="PROSITE" id="PS00086">
    <property type="entry name" value="CYTOCHROME_P450"/>
    <property type="match status" value="1"/>
</dbReference>
<evidence type="ECO:0000256" key="7">
    <source>
        <dbReference type="ARBA" id="ARBA00023002"/>
    </source>
</evidence>
<evidence type="ECO:0000256" key="11">
    <source>
        <dbReference type="RuleBase" id="RU000461"/>
    </source>
</evidence>
<comment type="similarity">
    <text evidence="11">Belongs to the cytochrome P450 family.</text>
</comment>
<dbReference type="GO" id="GO:0020037">
    <property type="term" value="F:heme binding"/>
    <property type="evidence" value="ECO:0007669"/>
    <property type="project" value="InterPro"/>
</dbReference>
<evidence type="ECO:0000313" key="13">
    <source>
        <dbReference type="EMBL" id="KAF8406372.1"/>
    </source>
</evidence>
<dbReference type="PANTHER" id="PTHR47947">
    <property type="entry name" value="CYTOCHROME P450 82C3-RELATED"/>
    <property type="match status" value="1"/>
</dbReference>
<dbReference type="Proteomes" id="UP000655225">
    <property type="component" value="Unassembled WGS sequence"/>
</dbReference>
<evidence type="ECO:0000256" key="9">
    <source>
        <dbReference type="ARBA" id="ARBA00023136"/>
    </source>
</evidence>
<keyword evidence="6 12" id="KW-1133">Transmembrane helix</keyword>
<dbReference type="InterPro" id="IPR002401">
    <property type="entry name" value="Cyt_P450_E_grp-I"/>
</dbReference>
<dbReference type="InterPro" id="IPR050651">
    <property type="entry name" value="Plant_Cytochrome_P450_Monoox"/>
</dbReference>
<dbReference type="GO" id="GO:0004497">
    <property type="term" value="F:monooxygenase activity"/>
    <property type="evidence" value="ECO:0007669"/>
    <property type="project" value="UniProtKB-KW"/>
</dbReference>
<evidence type="ECO:0000256" key="10">
    <source>
        <dbReference type="PIRSR" id="PIRSR602401-1"/>
    </source>
</evidence>